<dbReference type="Gene3D" id="3.90.79.10">
    <property type="entry name" value="Nucleoside Triphosphate Pyrophosphohydrolase"/>
    <property type="match status" value="1"/>
</dbReference>
<protein>
    <recommendedName>
        <fullName evidence="3 10">Isopentenyl-diphosphate Delta-isomerase</fullName>
        <shortName evidence="10">IPP isomerase</shortName>
        <ecNumber evidence="3 10">5.3.3.2</ecNumber>
    </recommendedName>
    <alternativeName>
        <fullName evidence="10">IPP:DMAPP isomerase</fullName>
    </alternativeName>
    <alternativeName>
        <fullName evidence="10">Isopentenyl pyrophosphate isomerase</fullName>
    </alternativeName>
</protein>
<evidence type="ECO:0000256" key="10">
    <source>
        <dbReference type="HAMAP-Rule" id="MF_00202"/>
    </source>
</evidence>
<dbReference type="CDD" id="cd02885">
    <property type="entry name" value="NUDIX_IPP_Isomerase"/>
    <property type="match status" value="1"/>
</dbReference>
<evidence type="ECO:0000256" key="1">
    <source>
        <dbReference type="ARBA" id="ARBA00004826"/>
    </source>
</evidence>
<evidence type="ECO:0000256" key="5">
    <source>
        <dbReference type="ARBA" id="ARBA00022723"/>
    </source>
</evidence>
<comment type="cofactor">
    <cofactor evidence="10">
        <name>Mg(2+)</name>
        <dbReference type="ChEBI" id="CHEBI:18420"/>
    </cofactor>
    <text evidence="10">Binds 1 Mg(2+) ion per subunit. The magnesium ion binds only when substrate is bound.</text>
</comment>
<dbReference type="RefSeq" id="WP_339108908.1">
    <property type="nucleotide sequence ID" value="NZ_CP135443.1"/>
</dbReference>
<comment type="pathway">
    <text evidence="1 10">Isoprenoid biosynthesis; dimethylallyl diphosphate biosynthesis; dimethylallyl diphosphate from isopentenyl diphosphate: step 1/1.</text>
</comment>
<comment type="catalytic activity">
    <reaction evidence="10">
        <text>isopentenyl diphosphate = dimethylallyl diphosphate</text>
        <dbReference type="Rhea" id="RHEA:23284"/>
        <dbReference type="ChEBI" id="CHEBI:57623"/>
        <dbReference type="ChEBI" id="CHEBI:128769"/>
        <dbReference type="EC" id="5.3.3.2"/>
    </reaction>
</comment>
<dbReference type="HAMAP" id="MF_00202">
    <property type="entry name" value="Idi"/>
    <property type="match status" value="1"/>
</dbReference>
<dbReference type="EMBL" id="CP135443">
    <property type="protein sequence ID" value="WRY32589.1"/>
    <property type="molecule type" value="Genomic_DNA"/>
</dbReference>
<keyword evidence="9 10" id="KW-0413">Isomerase</keyword>
<dbReference type="InterPro" id="IPR056375">
    <property type="entry name" value="Idi_bact"/>
</dbReference>
<keyword evidence="13" id="KW-1185">Reference proteome</keyword>
<feature type="domain" description="Nudix hydrolase" evidence="11">
    <location>
        <begin position="26"/>
        <end position="160"/>
    </location>
</feature>
<dbReference type="PANTHER" id="PTHR10885:SF0">
    <property type="entry name" value="ISOPENTENYL-DIPHOSPHATE DELTA-ISOMERASE"/>
    <property type="match status" value="1"/>
</dbReference>
<name>A0ABZ1DXK0_9RHOB</name>
<keyword evidence="5 10" id="KW-0479">Metal-binding</keyword>
<comment type="function">
    <text evidence="10">Catalyzes the 1,3-allylic rearrangement of the homoallylic substrate isopentenyl (IPP) to its highly electrophilic allylic isomer, dimethylallyl diphosphate (DMAPP).</text>
</comment>
<keyword evidence="6 10" id="KW-0460">Magnesium</keyword>
<evidence type="ECO:0000313" key="13">
    <source>
        <dbReference type="Proteomes" id="UP001623290"/>
    </source>
</evidence>
<dbReference type="EC" id="5.3.3.2" evidence="3 10"/>
<accession>A0ABZ1DXK0</accession>
<keyword evidence="8 10" id="KW-0414">Isoprene biosynthesis</keyword>
<comment type="cofactor">
    <cofactor evidence="10">
        <name>Mn(2+)</name>
        <dbReference type="ChEBI" id="CHEBI:29035"/>
    </cofactor>
    <text evidence="10">Binds 1 Mn(2+) ion per subunit.</text>
</comment>
<dbReference type="Pfam" id="PF00293">
    <property type="entry name" value="NUDIX"/>
    <property type="match status" value="1"/>
</dbReference>
<dbReference type="PANTHER" id="PTHR10885">
    <property type="entry name" value="ISOPENTENYL-DIPHOSPHATE DELTA-ISOMERASE"/>
    <property type="match status" value="1"/>
</dbReference>
<dbReference type="InterPro" id="IPR015797">
    <property type="entry name" value="NUDIX_hydrolase-like_dom_sf"/>
</dbReference>
<dbReference type="Proteomes" id="UP001623290">
    <property type="component" value="Chromosome"/>
</dbReference>
<feature type="binding site" evidence="10">
    <location>
        <position position="64"/>
    </location>
    <ligand>
        <name>Mn(2+)</name>
        <dbReference type="ChEBI" id="CHEBI:29035"/>
    </ligand>
</feature>
<feature type="binding site" evidence="10">
    <location>
        <position position="110"/>
    </location>
    <ligand>
        <name>Mn(2+)</name>
        <dbReference type="ChEBI" id="CHEBI:29035"/>
    </ligand>
</feature>
<evidence type="ECO:0000259" key="11">
    <source>
        <dbReference type="PROSITE" id="PS51462"/>
    </source>
</evidence>
<dbReference type="InterPro" id="IPR000086">
    <property type="entry name" value="NUDIX_hydrolase_dom"/>
</dbReference>
<evidence type="ECO:0000256" key="8">
    <source>
        <dbReference type="ARBA" id="ARBA00023229"/>
    </source>
</evidence>
<gene>
    <name evidence="10" type="primary">idi</name>
    <name evidence="12" type="ORF">RPE78_07635</name>
</gene>
<dbReference type="PROSITE" id="PS51462">
    <property type="entry name" value="NUDIX"/>
    <property type="match status" value="1"/>
</dbReference>
<evidence type="ECO:0000256" key="6">
    <source>
        <dbReference type="ARBA" id="ARBA00022842"/>
    </source>
</evidence>
<feature type="binding site" evidence="10">
    <location>
        <position position="22"/>
    </location>
    <ligand>
        <name>Mn(2+)</name>
        <dbReference type="ChEBI" id="CHEBI:29035"/>
    </ligand>
</feature>
<evidence type="ECO:0000256" key="7">
    <source>
        <dbReference type="ARBA" id="ARBA00023211"/>
    </source>
</evidence>
<proteinExistence type="inferred from homology"/>
<feature type="binding site" evidence="10">
    <location>
        <position position="28"/>
    </location>
    <ligand>
        <name>Mn(2+)</name>
        <dbReference type="ChEBI" id="CHEBI:29035"/>
    </ligand>
</feature>
<sequence length="174" mass="19693">MTDLIPAWIGEELTPVDKLDAHRLGLRHKAVSVFVMAGRDVLIQKRAEGKYHSAGLWANSCCTHPHWDEAQHDCAIRRMREELGITGLYPSHADRLEYRADVGNGLIEHEVVDVFLADAPRDLALAPDPGEVAQVKWVDLHDLAAEVTRHPERFSRWLSIYMTGHKDRIFKSLG</sequence>
<keyword evidence="7 10" id="KW-0464">Manganese</keyword>
<evidence type="ECO:0000256" key="3">
    <source>
        <dbReference type="ARBA" id="ARBA00012057"/>
    </source>
</evidence>
<evidence type="ECO:0000256" key="9">
    <source>
        <dbReference type="ARBA" id="ARBA00023235"/>
    </source>
</evidence>
<feature type="binding site" evidence="10">
    <location>
        <position position="108"/>
    </location>
    <ligand>
        <name>Mn(2+)</name>
        <dbReference type="ChEBI" id="CHEBI:29035"/>
    </ligand>
</feature>
<dbReference type="InterPro" id="IPR011876">
    <property type="entry name" value="IsopentenylPP_isomerase_typ1"/>
</dbReference>
<feature type="binding site" evidence="10">
    <location>
        <position position="82"/>
    </location>
    <ligand>
        <name>Mg(2+)</name>
        <dbReference type="ChEBI" id="CHEBI:18420"/>
    </ligand>
</feature>
<dbReference type="PIRSF" id="PIRSF018427">
    <property type="entry name" value="Isopntndiph_ism"/>
    <property type="match status" value="1"/>
</dbReference>
<comment type="subcellular location">
    <subcellularLocation>
        <location evidence="10">Cytoplasm</location>
    </subcellularLocation>
</comment>
<dbReference type="SUPFAM" id="SSF55811">
    <property type="entry name" value="Nudix"/>
    <property type="match status" value="1"/>
</dbReference>
<feature type="active site" evidence="10">
    <location>
        <position position="62"/>
    </location>
</feature>
<evidence type="ECO:0000256" key="4">
    <source>
        <dbReference type="ARBA" id="ARBA00022490"/>
    </source>
</evidence>
<feature type="active site" evidence="10">
    <location>
        <position position="110"/>
    </location>
</feature>
<evidence type="ECO:0000313" key="12">
    <source>
        <dbReference type="EMBL" id="WRY32589.1"/>
    </source>
</evidence>
<keyword evidence="4 10" id="KW-0963">Cytoplasm</keyword>
<organism evidence="12 13">
    <name type="scientific">Thioclava litoralis</name>
    <dbReference type="NCBI Taxonomy" id="3076557"/>
    <lineage>
        <taxon>Bacteria</taxon>
        <taxon>Pseudomonadati</taxon>
        <taxon>Pseudomonadota</taxon>
        <taxon>Alphaproteobacteria</taxon>
        <taxon>Rhodobacterales</taxon>
        <taxon>Paracoccaceae</taxon>
        <taxon>Thioclava</taxon>
    </lineage>
</organism>
<evidence type="ECO:0000256" key="2">
    <source>
        <dbReference type="ARBA" id="ARBA00007579"/>
    </source>
</evidence>
<reference evidence="12 13" key="1">
    <citation type="submission" date="2023-09" db="EMBL/GenBank/DDBJ databases">
        <title>Thioclava shenzhenensis sp. nov., a multidrug resistant bacteria-antagonizing species isolated from coastal seawater.</title>
        <authorList>
            <person name="Long M."/>
        </authorList>
    </citation>
    <scope>NUCLEOTIDE SEQUENCE [LARGE SCALE GENOMIC DNA]</scope>
    <source>
        <strain evidence="12 13">FTW29</strain>
    </source>
</reference>
<comment type="similarity">
    <text evidence="2 10">Belongs to the IPP isomerase type 1 family.</text>
</comment>